<dbReference type="Gene3D" id="3.90.320.10">
    <property type="match status" value="1"/>
</dbReference>
<evidence type="ECO:0000313" key="3">
    <source>
        <dbReference type="EMBL" id="WWO44555.1"/>
    </source>
</evidence>
<dbReference type="InterPro" id="IPR011604">
    <property type="entry name" value="PDDEXK-like_dom_sf"/>
</dbReference>
<proteinExistence type="predicted"/>
<evidence type="ECO:0000256" key="1">
    <source>
        <dbReference type="SAM" id="Coils"/>
    </source>
</evidence>
<evidence type="ECO:0000313" key="4">
    <source>
        <dbReference type="Proteomes" id="UP001373909"/>
    </source>
</evidence>
<dbReference type="Pfam" id="PF09588">
    <property type="entry name" value="YqaJ"/>
    <property type="match status" value="1"/>
</dbReference>
<sequence>MQRENTLTREIHNLLQGSDDWHAFRFDHHGASEAAAMLGLSKKVTRSELVRMKATGLAKEFSDWAQENILDYGHEVEALARPFAERIIGDELYPATLSLGRESASCDGLNMAETIGFEHKQWNAELAASVRAEVLPDEHQPQVQQQLMVTGAEKWLFMTSDGTESNMTWMWVYPDTAWFARIVAGWEQFDIDVSNYTQVDIAEKPAAEPIAALPALVVQTEGKVVSSNLVAYKAAAEKFIAKINTKLETDEDFANAENTVKYCGEAEDKLELAKAAALAQTATIDEVMRTVDHIKAQFRAKRLELEKLVKTRKEQIKETILNEGRHAFTAHIAALETEITPLRLQQQQPDFASAMKGKRTLGSLRDAVSTTLANAKIAANAQAADYRAKQAWCREHAATYGFLFMDMANIIGKPMDDFQLVITSRIADHKRAEEAKAEAERARIREEERVKAEKAAAETIRLAQVESDRLASEAAQAERERAAADTQRQLAEQASQIAAERAVEPVAQVAAPKPTAPIAARRAPSAAAPVPAPNCPAPALDLLDAAADDLYPSDSDILDALFDQFGLTSAEAIERLAKFDFATARADLVAEAA</sequence>
<reference evidence="3 4" key="1">
    <citation type="submission" date="2024-01" db="EMBL/GenBank/DDBJ databases">
        <title>Draft genome sequences of nine bacterial species from freshwater ponds near Washington, DC.</title>
        <authorList>
            <person name="Pavloudi C."/>
            <person name="Oliver L."/>
            <person name="Slattery K."/>
            <person name="Lissner G."/>
            <person name="Saw J.H."/>
        </authorList>
    </citation>
    <scope>NUCLEOTIDE SEQUENCE [LARGE SCALE GENOMIC DNA]</scope>
    <source>
        <strain evidence="4">TB1-E2</strain>
    </source>
</reference>
<dbReference type="InterPro" id="IPR019080">
    <property type="entry name" value="YqaJ_viral_recombinase"/>
</dbReference>
<dbReference type="Proteomes" id="UP001373909">
    <property type="component" value="Chromosome"/>
</dbReference>
<gene>
    <name evidence="3" type="ORF">OPV09_17700</name>
</gene>
<dbReference type="SUPFAM" id="SSF52980">
    <property type="entry name" value="Restriction endonuclease-like"/>
    <property type="match status" value="1"/>
</dbReference>
<feature type="coiled-coil region" evidence="1">
    <location>
        <begin position="427"/>
        <end position="494"/>
    </location>
</feature>
<organism evidence="3 4">
    <name type="scientific">Janthinobacterium aestuarii</name>
    <dbReference type="NCBI Taxonomy" id="2985511"/>
    <lineage>
        <taxon>Bacteria</taxon>
        <taxon>Pseudomonadati</taxon>
        <taxon>Pseudomonadota</taxon>
        <taxon>Betaproteobacteria</taxon>
        <taxon>Burkholderiales</taxon>
        <taxon>Oxalobacteraceae</taxon>
        <taxon>Janthinobacterium</taxon>
    </lineage>
</organism>
<dbReference type="InterPro" id="IPR011335">
    <property type="entry name" value="Restrct_endonuc-II-like"/>
</dbReference>
<dbReference type="RefSeq" id="WP_338678964.1">
    <property type="nucleotide sequence ID" value="NZ_CP142523.1"/>
</dbReference>
<dbReference type="EMBL" id="CP142523">
    <property type="protein sequence ID" value="WWO44555.1"/>
    <property type="molecule type" value="Genomic_DNA"/>
</dbReference>
<protein>
    <submittedName>
        <fullName evidence="3">YqaJ viral recombinase family protein</fullName>
    </submittedName>
</protein>
<accession>A0ABZ2GJB4</accession>
<keyword evidence="4" id="KW-1185">Reference proteome</keyword>
<name>A0ABZ2GJB4_9BURK</name>
<feature type="domain" description="YqaJ viral recombinase" evidence="2">
    <location>
        <begin position="20"/>
        <end position="153"/>
    </location>
</feature>
<keyword evidence="1" id="KW-0175">Coiled coil</keyword>
<evidence type="ECO:0000259" key="2">
    <source>
        <dbReference type="Pfam" id="PF09588"/>
    </source>
</evidence>